<accession>A0ACC1B4H3</accession>
<organism evidence="1 2">
    <name type="scientific">Pistacia atlantica</name>
    <dbReference type="NCBI Taxonomy" id="434234"/>
    <lineage>
        <taxon>Eukaryota</taxon>
        <taxon>Viridiplantae</taxon>
        <taxon>Streptophyta</taxon>
        <taxon>Embryophyta</taxon>
        <taxon>Tracheophyta</taxon>
        <taxon>Spermatophyta</taxon>
        <taxon>Magnoliopsida</taxon>
        <taxon>eudicotyledons</taxon>
        <taxon>Gunneridae</taxon>
        <taxon>Pentapetalae</taxon>
        <taxon>rosids</taxon>
        <taxon>malvids</taxon>
        <taxon>Sapindales</taxon>
        <taxon>Anacardiaceae</taxon>
        <taxon>Pistacia</taxon>
    </lineage>
</organism>
<evidence type="ECO:0000313" key="2">
    <source>
        <dbReference type="Proteomes" id="UP001164250"/>
    </source>
</evidence>
<comment type="caution">
    <text evidence="1">The sequence shown here is derived from an EMBL/GenBank/DDBJ whole genome shotgun (WGS) entry which is preliminary data.</text>
</comment>
<evidence type="ECO:0000313" key="1">
    <source>
        <dbReference type="EMBL" id="KAJ0093781.1"/>
    </source>
</evidence>
<name>A0ACC1B4H3_9ROSI</name>
<protein>
    <submittedName>
        <fullName evidence="1">Uncharacterized protein</fullName>
    </submittedName>
</protein>
<gene>
    <name evidence="1" type="ORF">Patl1_27013</name>
</gene>
<dbReference type="EMBL" id="CM047903">
    <property type="protein sequence ID" value="KAJ0093781.1"/>
    <property type="molecule type" value="Genomic_DNA"/>
</dbReference>
<keyword evidence="2" id="KW-1185">Reference proteome</keyword>
<reference evidence="2" key="1">
    <citation type="journal article" date="2023" name="G3 (Bethesda)">
        <title>Genome assembly and association tests identify interacting loci associated with vigor, precocity, and sex in interspecific pistachio rootstocks.</title>
        <authorList>
            <person name="Palmer W."/>
            <person name="Jacygrad E."/>
            <person name="Sagayaradj S."/>
            <person name="Cavanaugh K."/>
            <person name="Han R."/>
            <person name="Bertier L."/>
            <person name="Beede B."/>
            <person name="Kafkas S."/>
            <person name="Golino D."/>
            <person name="Preece J."/>
            <person name="Michelmore R."/>
        </authorList>
    </citation>
    <scope>NUCLEOTIDE SEQUENCE [LARGE SCALE GENOMIC DNA]</scope>
</reference>
<proteinExistence type="predicted"/>
<sequence length="401" mass="43610">MTNFRNQTPNGGSAQVDDWQTLSGARSLTRVVNNVYEDKYANVLVIGGHIISTTATRVVGVMRATTIVAMGFSLVIATRLRMPNEVVVWYKRVVGVMRATTIVAMGFSLVIATGLHMPNEVGCLVTVGFSLVIATGLHMPNEVGCLVTVGVLIVQESCRGYESNYNYCHGLQPCYCNWAPYAKRVGCLVTVGYKRVVEGYERATTIIVHGTFNLIIAMGSICQTSHTRVLLSFIFDLVGSLFYGMKITYFRNQTPNGGSAREVDGPANSLVVQESCRGYESNYNYCHGTFTLLFAIPSICQTRGYERATTIVVHGTLALLLTTELWAPYANEVGCLVTVGILIRVVGVMRATTIVAKGFSLVTATRLHMPNELVVLSLLVDDRQTLSGGSDVHDSPPPSKT</sequence>
<dbReference type="Proteomes" id="UP001164250">
    <property type="component" value="Chromosome 7"/>
</dbReference>